<dbReference type="PATRIC" id="fig|1423767.3.peg.507"/>
<evidence type="ECO:0000313" key="3">
    <source>
        <dbReference type="Proteomes" id="UP000051307"/>
    </source>
</evidence>
<accession>A0A0R1VH61</accession>
<feature type="transmembrane region" description="Helical" evidence="1">
    <location>
        <begin position="409"/>
        <end position="428"/>
    </location>
</feature>
<keyword evidence="1" id="KW-0472">Membrane</keyword>
<feature type="transmembrane region" description="Helical" evidence="1">
    <location>
        <begin position="17"/>
        <end position="36"/>
    </location>
</feature>
<keyword evidence="1" id="KW-1133">Transmembrane helix</keyword>
<proteinExistence type="predicted"/>
<feature type="transmembrane region" description="Helical" evidence="1">
    <location>
        <begin position="322"/>
        <end position="344"/>
    </location>
</feature>
<dbReference type="eggNOG" id="COG4485">
    <property type="taxonomic scope" value="Bacteria"/>
</dbReference>
<dbReference type="Pfam" id="PF09586">
    <property type="entry name" value="YfhO"/>
    <property type="match status" value="1"/>
</dbReference>
<keyword evidence="1" id="KW-0812">Transmembrane</keyword>
<dbReference type="PANTHER" id="PTHR38454:SF1">
    <property type="entry name" value="INTEGRAL MEMBRANE PROTEIN"/>
    <property type="match status" value="1"/>
</dbReference>
<dbReference type="InterPro" id="IPR018580">
    <property type="entry name" value="Uncharacterised_YfhO"/>
</dbReference>
<sequence length="862" mass="99436">MTKYSKTLKLNFNKEKVLYLISFVLPSLIFLSYFFYTKNGVLTVDLGQQYVDFLAFFRSNLFTHPLRLIYSFANGLGGSMLATDAYYLFSPFNLLLFLAPQRFLPEMVLIIIATKIATAGLTSYYYWKQKIDNEFYALAASAAYALSGYTIANHFNLMWLDSVLLLPLLINAIDRVLAQQKNHLILITFLLWFTNFYTAYMALAFGLFYLLSKLFFFDKKERWPLFWDYLKKNMWGSFLDAFMLLPVAVEMLQGKAASSADWSLGFQFTPYNELAKLADGAYDFHEMQEGMPNIYIALPFVLLAVFYFLSKKIDWQHKLANGLLLILLLASLFWTPLVLIWHLGQFPVWYPGRFSFVLIFFALNLAIIALNQREKVKFWQIGILILLAIGLIVFITLNSKSFAFLNQNAQTASAAFLALGILFIGFIYNRSSFAAPFFCLIIELELIINLVLSLNNLAYQDNADYRNFVQNTSQITQYTKDHDDTLYRTEKTFYRSDDDPFSANYYGLSTFNSISNQRVLNLVSNLGFVNNSNSYTNFGGTPITDDLFGIKYYILPNDDITPLKTKKQMTYSNSNNRIDTSDYAIEKRFKQLFLMRNDDALPFLFLSPNATKKIKFDSSDITGNQTKFFEAATGNKQKLFSSVIWPDPKLINVSSWDGGWMQYTKKNKSQEGRVIFNFKPQTDDSYYLELPGDVDEDLIDLTVNGTNITTSVRDQNSRLINLGSRQRGQTIHLVFTLKNNQLNLNAANLWRLNTKKLEQTITAFKKRQPQFKQTSALTIRSDAFTTKETETMNSTIPNDFNWIVLDNGHVVHKNKILFMNTFLNFKLNKGTHKITLIYVPWIFLAGIFLSLLTLFLYLRIRK</sequence>
<dbReference type="PANTHER" id="PTHR38454">
    <property type="entry name" value="INTEGRAL MEMBRANE PROTEIN-RELATED"/>
    <property type="match status" value="1"/>
</dbReference>
<dbReference type="RefSeq" id="WP_025015175.1">
    <property type="nucleotide sequence ID" value="NZ_AZFU01000017.1"/>
</dbReference>
<feature type="transmembrane region" description="Helical" evidence="1">
    <location>
        <begin position="350"/>
        <end position="371"/>
    </location>
</feature>
<feature type="transmembrane region" description="Helical" evidence="1">
    <location>
        <begin position="292"/>
        <end position="310"/>
    </location>
</feature>
<comment type="caution">
    <text evidence="2">The sequence shown here is derived from an EMBL/GenBank/DDBJ whole genome shotgun (WGS) entry which is preliminary data.</text>
</comment>
<feature type="transmembrane region" description="Helical" evidence="1">
    <location>
        <begin position="134"/>
        <end position="152"/>
    </location>
</feature>
<dbReference type="Proteomes" id="UP000051307">
    <property type="component" value="Unassembled WGS sequence"/>
</dbReference>
<protein>
    <submittedName>
        <fullName evidence="2">Abc transporter permease protein</fullName>
    </submittedName>
</protein>
<evidence type="ECO:0000256" key="1">
    <source>
        <dbReference type="SAM" id="Phobius"/>
    </source>
</evidence>
<feature type="transmembrane region" description="Helical" evidence="1">
    <location>
        <begin position="378"/>
        <end position="397"/>
    </location>
</feature>
<gene>
    <name evidence="2" type="ORF">FC59_GL000491</name>
</gene>
<feature type="transmembrane region" description="Helical" evidence="1">
    <location>
        <begin position="838"/>
        <end position="858"/>
    </location>
</feature>
<name>A0A0R1VH61_9LACO</name>
<dbReference type="AlphaFoldDB" id="A0A0R1VH61"/>
<organism evidence="2 3">
    <name type="scientific">Lactobacillus kitasatonis DSM 16761 = JCM 1039</name>
    <dbReference type="NCBI Taxonomy" id="1423767"/>
    <lineage>
        <taxon>Bacteria</taxon>
        <taxon>Bacillati</taxon>
        <taxon>Bacillota</taxon>
        <taxon>Bacilli</taxon>
        <taxon>Lactobacillales</taxon>
        <taxon>Lactobacillaceae</taxon>
        <taxon>Lactobacillus</taxon>
    </lineage>
</organism>
<feature type="transmembrane region" description="Helical" evidence="1">
    <location>
        <begin position="435"/>
        <end position="454"/>
    </location>
</feature>
<evidence type="ECO:0000313" key="2">
    <source>
        <dbReference type="EMBL" id="KRM04801.1"/>
    </source>
</evidence>
<dbReference type="OrthoDB" id="9815466at2"/>
<feature type="transmembrane region" description="Helical" evidence="1">
    <location>
        <begin position="68"/>
        <end position="87"/>
    </location>
</feature>
<reference evidence="2 3" key="1">
    <citation type="journal article" date="2015" name="Genome Announc.">
        <title>Expanding the biotechnology potential of lactobacilli through comparative genomics of 213 strains and associated genera.</title>
        <authorList>
            <person name="Sun Z."/>
            <person name="Harris H.M."/>
            <person name="McCann A."/>
            <person name="Guo C."/>
            <person name="Argimon S."/>
            <person name="Zhang W."/>
            <person name="Yang X."/>
            <person name="Jeffery I.B."/>
            <person name="Cooney J.C."/>
            <person name="Kagawa T.F."/>
            <person name="Liu W."/>
            <person name="Song Y."/>
            <person name="Salvetti E."/>
            <person name="Wrobel A."/>
            <person name="Rasinkangas P."/>
            <person name="Parkhill J."/>
            <person name="Rea M.C."/>
            <person name="O'Sullivan O."/>
            <person name="Ritari J."/>
            <person name="Douillard F.P."/>
            <person name="Paul Ross R."/>
            <person name="Yang R."/>
            <person name="Briner A.E."/>
            <person name="Felis G.E."/>
            <person name="de Vos W.M."/>
            <person name="Barrangou R."/>
            <person name="Klaenhammer T.R."/>
            <person name="Caufield P.W."/>
            <person name="Cui Y."/>
            <person name="Zhang H."/>
            <person name="O'Toole P.W."/>
        </authorList>
    </citation>
    <scope>NUCLEOTIDE SEQUENCE [LARGE SCALE GENOMIC DNA]</scope>
    <source>
        <strain evidence="2 3">DSM 16761</strain>
    </source>
</reference>
<dbReference type="EMBL" id="AZFU01000017">
    <property type="protein sequence ID" value="KRM04801.1"/>
    <property type="molecule type" value="Genomic_DNA"/>
</dbReference>
<feature type="transmembrane region" description="Helical" evidence="1">
    <location>
        <begin position="184"/>
        <end position="211"/>
    </location>
</feature>
<feature type="transmembrane region" description="Helical" evidence="1">
    <location>
        <begin position="107"/>
        <end position="127"/>
    </location>
</feature>